<dbReference type="Proteomes" id="UP001164539">
    <property type="component" value="Chromosome 9"/>
</dbReference>
<evidence type="ECO:0000313" key="2">
    <source>
        <dbReference type="Proteomes" id="UP001164539"/>
    </source>
</evidence>
<name>A0ACC1XEX6_MELAZ</name>
<organism evidence="1 2">
    <name type="scientific">Melia azedarach</name>
    <name type="common">Chinaberry tree</name>
    <dbReference type="NCBI Taxonomy" id="155640"/>
    <lineage>
        <taxon>Eukaryota</taxon>
        <taxon>Viridiplantae</taxon>
        <taxon>Streptophyta</taxon>
        <taxon>Embryophyta</taxon>
        <taxon>Tracheophyta</taxon>
        <taxon>Spermatophyta</taxon>
        <taxon>Magnoliopsida</taxon>
        <taxon>eudicotyledons</taxon>
        <taxon>Gunneridae</taxon>
        <taxon>Pentapetalae</taxon>
        <taxon>rosids</taxon>
        <taxon>malvids</taxon>
        <taxon>Sapindales</taxon>
        <taxon>Meliaceae</taxon>
        <taxon>Melia</taxon>
    </lineage>
</organism>
<comment type="caution">
    <text evidence="1">The sequence shown here is derived from an EMBL/GenBank/DDBJ whole genome shotgun (WGS) entry which is preliminary data.</text>
</comment>
<accession>A0ACC1XEX6</accession>
<sequence>MGVSFKVGKVGTRYRPRPVQDEVQEKENAVVSPVADTQPPHRLNKGKYYGKGDKVVNHANKEDIEVSFSLSMFSYGFSIGKATERFNGVPKQLYPYTRASDALFTAIEYGCLPGDIFGDISCNYNNGAVLCEIRDYRHCSYEKAGITCVVNSPVVHKVLLQMCMENVVKDILSVSDDSWTYKDLLEVESCLLKALQPELHLNPEPLLDKFCGAPMAKKLDLGVNWGWKKRKLNDAPGTNPRFGGQNQRGISSLQTAKRCISDSPATNPSFSSQNQRGAPCSQLAVVSTVPDAPATKPRFSNQNQRGVPCSQPALTSSIPRAPATNPKFGSQNQRGVPCSQQAHANSISNLQKNNGLLESIVQPNALTVMPNYQSVNSCSQSALEDLTSSSLSSVPMQCFSKHNRESREPSLLDFSQQQGFETQSIQRPLTKVPKQEPVDFSSQVPPWNQPSALGMVPNYQLVDSCSQSVLGDLTSSSLYSVPTHSKRNLQSREPSSLVNSPEGVCEPQGIQRLVTKVPKQEPVDFTQQLPPWSQPSSFAMVPNYQVTGSSNQSVIGDLTSSSLSSVPVKCSSNSDSREPSSFGLSQLGRYPGSQPSPLETVPNYQLVDRCSQSVLGDLTSPNLSSTHLQCYSSGETRDPNLLVCSQTGRCEMQAIQRPVFKIPKQEMEEFSQQPPPPVNQPNPLAMVPNYQLVDRCSQSVLEDLTSSSLSSVPIQYFSKHNTESRDTSLLVHSQLGRSEMQAAIGRPMMKIPKQETVDFSHQQPYALAMVRDYQLAGSYSQSVVGDLTSSSFSSVPIQGFSKHNSGSRECSTVANSLMGRCESPAIQRPTTKIPKQEPMDFSPQQLPGSQPEFIFATGIQQNAMLHQQPGAKKVPGETFHDKKGQSLLINGGQPAILEGIPKMHAGMSTAAVRQEPVETRNFSSLDVTKIKDRYIDMDMQSHRSSLPQVQMQGSLLGTYAPSTNSPWNQLPHDRNVRKEVVAQKRKASPNPQVTAAVNVPPLSSYQSESSRREASVPVKRKKNCRLRGLNSEVSDSLALTGNTNRPGSLQMGNGFNTTSIIANSLQPGNVFNTNATVENHLQLGNGYNMDANATNLQAGNGYNANATTAASSLQLGNGYNDGANNAVATSPKAGNGYNANATAVASSLQLANGYNASATSGTCRLQLGNCRSTGMNTEVSSLAVTGNSNTIIADGLQAGNGYNNIATMASGLESGSFNLHKTSQVGDIQRFEKIKEVTQSYDLNNSNRKFDNRNPAPLVFKLWNFEQNGKLEDATSGIADGRFDVVKRMLTFMRRSHLHHGNEIPIVESKACVKLIMSKNFIEGFVEAIVSYGHEEGFCSTATLPSMHALTLFTAQFTSLMAREGYCLVSDRIEPAFLNDNNCTSTQNVAVNAGVPLVAVALGMISSSTPERSTSMISPMSDEVSTINNCAQLLLKNLNSGSHFLAAENIQSAQQNSRSNLLKLELDNAAALVSSVQQPHWQLALSNQAQLQFQILQRQRQQDQLMQSMKMMGAVSTAVGSSGTANTGGAIQGGHRNSGHGSFSNGMGVGQQNQLMQSMKMMGGVSTAVVVPGTANRCGGIQGAYRNSGRGSISNSVGMGGSAHTPTGAQISSISNVGQCNNRGSRNMPGSSDSKQRLFGGISDNAAAVLAELRKADGGQGRSLTDGFPFWNNSGMVQMQTPNIQDMAYLLSNQQMKPRNHQQQQAGVQPQIKNNFVNNVSSPPPNRVCSQQFYQQPQISPLQQLNSGSARMQQQQMNRNIVFGADSPELSSRTHISISSSSASSSKNLSGFLKTRER</sequence>
<proteinExistence type="predicted"/>
<dbReference type="EMBL" id="CM051402">
    <property type="protein sequence ID" value="KAJ4709840.1"/>
    <property type="molecule type" value="Genomic_DNA"/>
</dbReference>
<gene>
    <name evidence="1" type="ORF">OWV82_016102</name>
</gene>
<keyword evidence="2" id="KW-1185">Reference proteome</keyword>
<protein>
    <submittedName>
        <fullName evidence="1">Spt20 transcription factor</fullName>
    </submittedName>
</protein>
<evidence type="ECO:0000313" key="1">
    <source>
        <dbReference type="EMBL" id="KAJ4709840.1"/>
    </source>
</evidence>
<reference evidence="1 2" key="1">
    <citation type="journal article" date="2023" name="Science">
        <title>Complex scaffold remodeling in plant triterpene biosynthesis.</title>
        <authorList>
            <person name="De La Pena R."/>
            <person name="Hodgson H."/>
            <person name="Liu J.C."/>
            <person name="Stephenson M.J."/>
            <person name="Martin A.C."/>
            <person name="Owen C."/>
            <person name="Harkess A."/>
            <person name="Leebens-Mack J."/>
            <person name="Jimenez L.E."/>
            <person name="Osbourn A."/>
            <person name="Sattely E.S."/>
        </authorList>
    </citation>
    <scope>NUCLEOTIDE SEQUENCE [LARGE SCALE GENOMIC DNA]</scope>
    <source>
        <strain evidence="2">cv. JPN11</strain>
        <tissue evidence="1">Leaf</tissue>
    </source>
</reference>